<evidence type="ECO:0000313" key="12">
    <source>
        <dbReference type="Proteomes" id="UP000612893"/>
    </source>
</evidence>
<gene>
    <name evidence="11" type="primary">hemW</name>
    <name evidence="11" type="ORF">JF922_02825</name>
</gene>
<proteinExistence type="inferred from homology"/>
<evidence type="ECO:0000256" key="7">
    <source>
        <dbReference type="ARBA" id="ARBA00023014"/>
    </source>
</evidence>
<evidence type="ECO:0000256" key="8">
    <source>
        <dbReference type="ARBA" id="ARBA00023186"/>
    </source>
</evidence>
<dbReference type="SFLD" id="SFLDS00029">
    <property type="entry name" value="Radical_SAM"/>
    <property type="match status" value="1"/>
</dbReference>
<keyword evidence="6 9" id="KW-0408">Iron</keyword>
<keyword evidence="4 9" id="KW-0949">S-adenosyl-L-methionine</keyword>
<keyword evidence="12" id="KW-1185">Reference proteome</keyword>
<dbReference type="CDD" id="cd01335">
    <property type="entry name" value="Radical_SAM"/>
    <property type="match status" value="1"/>
</dbReference>
<dbReference type="GO" id="GO:0005737">
    <property type="term" value="C:cytoplasm"/>
    <property type="evidence" value="ECO:0007669"/>
    <property type="project" value="UniProtKB-SubCell"/>
</dbReference>
<evidence type="ECO:0000256" key="9">
    <source>
        <dbReference type="RuleBase" id="RU364116"/>
    </source>
</evidence>
<evidence type="ECO:0000256" key="6">
    <source>
        <dbReference type="ARBA" id="ARBA00023004"/>
    </source>
</evidence>
<dbReference type="NCBIfam" id="TIGR00539">
    <property type="entry name" value="hemN_rel"/>
    <property type="match status" value="1"/>
</dbReference>
<dbReference type="InterPro" id="IPR007197">
    <property type="entry name" value="rSAM"/>
</dbReference>
<evidence type="ECO:0000256" key="3">
    <source>
        <dbReference type="ARBA" id="ARBA00022617"/>
    </source>
</evidence>
<comment type="caution">
    <text evidence="11">The sequence shown here is derived from an EMBL/GenBank/DDBJ whole genome shotgun (WGS) entry which is preliminary data.</text>
</comment>
<dbReference type="SFLD" id="SFLDG01065">
    <property type="entry name" value="anaerobic_coproporphyrinogen-I"/>
    <property type="match status" value="1"/>
</dbReference>
<comment type="similarity">
    <text evidence="1">Belongs to the anaerobic coproporphyrinogen-III oxidase family. HemW subfamily.</text>
</comment>
<dbReference type="InterPro" id="IPR013785">
    <property type="entry name" value="Aldolase_TIM"/>
</dbReference>
<sequence>MRPFAHLYVHVPFCRHKCGYCDFNAYAGMDRLMPGYQEALERELERARRRLPFVALRTVYFGGGTPSLLPAELAARMLAHVRATFEIEPDAEVTLEANPASTDPEKLSRWREGGVNRLSLGVQGFDPRALGVLERRSDGRQAEAAFRMAREAGFDNVSLDLIYAVPLQTRASWLTTVQRAAGLGPEHISCYCLGFEEGTLLHQRRQLGLVQEVDPDHAWEQLEGADRLLDAAGFERYEVSSWALAGRRSSHNAAYWACRPVYGAGAGAHSYATDGERAWRWWNVARPRGYIAAVEAGREEVEREELSPRHAAAERLMLGLRSRAGLNPPSGFDAELSELEHSGLVERVDGLVRPTRRGLDLHNQVALAVL</sequence>
<dbReference type="RefSeq" id="WP_338198900.1">
    <property type="nucleotide sequence ID" value="NZ_JAEKNR010000032.1"/>
</dbReference>
<dbReference type="SFLD" id="SFLDF00288">
    <property type="entry name" value="HemN-like__clustered_with_nucl"/>
    <property type="match status" value="1"/>
</dbReference>
<dbReference type="SUPFAM" id="SSF102114">
    <property type="entry name" value="Radical SAM enzymes"/>
    <property type="match status" value="1"/>
</dbReference>
<dbReference type="SFLD" id="SFLDF00562">
    <property type="entry name" value="HemN-like__clustered_with_heat"/>
    <property type="match status" value="1"/>
</dbReference>
<comment type="subcellular location">
    <subcellularLocation>
        <location evidence="9">Cytoplasm</location>
    </subcellularLocation>
</comment>
<name>A0A934K7E7_9BACT</name>
<keyword evidence="7 9" id="KW-0411">Iron-sulfur</keyword>
<keyword evidence="5 9" id="KW-0479">Metal-binding</keyword>
<dbReference type="SFLD" id="SFLDG01082">
    <property type="entry name" value="B12-binding_domain_containing"/>
    <property type="match status" value="1"/>
</dbReference>
<dbReference type="AlphaFoldDB" id="A0A934K7E7"/>
<accession>A0A934K7E7</accession>
<keyword evidence="9" id="KW-0963">Cytoplasm</keyword>
<dbReference type="GO" id="GO:0046872">
    <property type="term" value="F:metal ion binding"/>
    <property type="evidence" value="ECO:0007669"/>
    <property type="project" value="UniProtKB-UniRule"/>
</dbReference>
<organism evidence="11 12">
    <name type="scientific">Candidatus Nephthysia bennettiae</name>
    <dbReference type="NCBI Taxonomy" id="3127016"/>
    <lineage>
        <taxon>Bacteria</taxon>
        <taxon>Bacillati</taxon>
        <taxon>Candidatus Dormiibacterota</taxon>
        <taxon>Candidatus Dormibacteria</taxon>
        <taxon>Candidatus Dormibacterales</taxon>
        <taxon>Candidatus Dormibacteraceae</taxon>
        <taxon>Candidatus Nephthysia</taxon>
    </lineage>
</organism>
<comment type="function">
    <text evidence="9">Probably acts as a heme chaperone, transferring heme to an unknown acceptor. Binds one molecule of heme per monomer, possibly covalently. Binds 1 [4Fe-4S] cluster. The cluster is coordinated with 3 cysteines and an exchangeable S-adenosyl-L-methionine.</text>
</comment>
<dbReference type="InterPro" id="IPR004559">
    <property type="entry name" value="HemW-like"/>
</dbReference>
<evidence type="ECO:0000256" key="5">
    <source>
        <dbReference type="ARBA" id="ARBA00022723"/>
    </source>
</evidence>
<protein>
    <recommendedName>
        <fullName evidence="2 9">Heme chaperone HemW</fullName>
    </recommendedName>
</protein>
<dbReference type="Pfam" id="PF04055">
    <property type="entry name" value="Radical_SAM"/>
    <property type="match status" value="1"/>
</dbReference>
<dbReference type="SMART" id="SM00729">
    <property type="entry name" value="Elp3"/>
    <property type="match status" value="1"/>
</dbReference>
<dbReference type="Gene3D" id="3.20.20.70">
    <property type="entry name" value="Aldolase class I"/>
    <property type="match status" value="1"/>
</dbReference>
<keyword evidence="8 9" id="KW-0143">Chaperone</keyword>
<dbReference type="EMBL" id="JAEKNR010000032">
    <property type="protein sequence ID" value="MBJ7597008.1"/>
    <property type="molecule type" value="Genomic_DNA"/>
</dbReference>
<evidence type="ECO:0000313" key="11">
    <source>
        <dbReference type="EMBL" id="MBJ7597008.1"/>
    </source>
</evidence>
<dbReference type="InterPro" id="IPR058240">
    <property type="entry name" value="rSAM_sf"/>
</dbReference>
<evidence type="ECO:0000259" key="10">
    <source>
        <dbReference type="PROSITE" id="PS51918"/>
    </source>
</evidence>
<keyword evidence="3 9" id="KW-0349">Heme</keyword>
<dbReference type="Proteomes" id="UP000612893">
    <property type="component" value="Unassembled WGS sequence"/>
</dbReference>
<evidence type="ECO:0000256" key="1">
    <source>
        <dbReference type="ARBA" id="ARBA00006100"/>
    </source>
</evidence>
<dbReference type="PANTHER" id="PTHR13932:SF5">
    <property type="entry name" value="RADICAL S-ADENOSYL METHIONINE DOMAIN-CONTAINING PROTEIN 1, MITOCHONDRIAL"/>
    <property type="match status" value="1"/>
</dbReference>
<dbReference type="GO" id="GO:0051539">
    <property type="term" value="F:4 iron, 4 sulfur cluster binding"/>
    <property type="evidence" value="ECO:0007669"/>
    <property type="project" value="UniProtKB-UniRule"/>
</dbReference>
<keyword evidence="9" id="KW-0004">4Fe-4S</keyword>
<evidence type="ECO:0000256" key="4">
    <source>
        <dbReference type="ARBA" id="ARBA00022691"/>
    </source>
</evidence>
<reference evidence="11" key="1">
    <citation type="submission" date="2020-10" db="EMBL/GenBank/DDBJ databases">
        <title>Ca. Dormibacterota MAGs.</title>
        <authorList>
            <person name="Montgomery K."/>
        </authorList>
    </citation>
    <scope>NUCLEOTIDE SEQUENCE [LARGE SCALE GENOMIC DNA]</scope>
    <source>
        <strain evidence="11">SC8812_S17_10</strain>
    </source>
</reference>
<dbReference type="InterPro" id="IPR006638">
    <property type="entry name" value="Elp3/MiaA/NifB-like_rSAM"/>
</dbReference>
<dbReference type="PANTHER" id="PTHR13932">
    <property type="entry name" value="COPROPORPHYRINIGEN III OXIDASE"/>
    <property type="match status" value="1"/>
</dbReference>
<dbReference type="InterPro" id="IPR034505">
    <property type="entry name" value="Coproporphyrinogen-III_oxidase"/>
</dbReference>
<dbReference type="PROSITE" id="PS51918">
    <property type="entry name" value="RADICAL_SAM"/>
    <property type="match status" value="1"/>
</dbReference>
<evidence type="ECO:0000256" key="2">
    <source>
        <dbReference type="ARBA" id="ARBA00017228"/>
    </source>
</evidence>
<feature type="domain" description="Radical SAM core" evidence="10">
    <location>
        <begin position="1"/>
        <end position="235"/>
    </location>
</feature>